<feature type="transmembrane region" description="Helical" evidence="6">
    <location>
        <begin position="282"/>
        <end position="305"/>
    </location>
</feature>
<evidence type="ECO:0000256" key="6">
    <source>
        <dbReference type="SAM" id="Phobius"/>
    </source>
</evidence>
<dbReference type="EMBL" id="VSSQ01000020">
    <property type="protein sequence ID" value="MPL63157.1"/>
    <property type="molecule type" value="Genomic_DNA"/>
</dbReference>
<comment type="caution">
    <text evidence="7">The sequence shown here is derived from an EMBL/GenBank/DDBJ whole genome shotgun (WGS) entry which is preliminary data.</text>
</comment>
<feature type="transmembrane region" description="Helical" evidence="6">
    <location>
        <begin position="171"/>
        <end position="188"/>
    </location>
</feature>
<evidence type="ECO:0000256" key="1">
    <source>
        <dbReference type="ARBA" id="ARBA00004651"/>
    </source>
</evidence>
<keyword evidence="5 6" id="KW-0472">Membrane</keyword>
<feature type="transmembrane region" description="Helical" evidence="6">
    <location>
        <begin position="253"/>
        <end position="276"/>
    </location>
</feature>
<dbReference type="PANTHER" id="PTHR30106">
    <property type="entry name" value="INNER MEMBRANE PROTEIN YEIH-RELATED"/>
    <property type="match status" value="1"/>
</dbReference>
<feature type="transmembrane region" description="Helical" evidence="6">
    <location>
        <begin position="222"/>
        <end position="241"/>
    </location>
</feature>
<evidence type="ECO:0000256" key="5">
    <source>
        <dbReference type="ARBA" id="ARBA00023136"/>
    </source>
</evidence>
<evidence type="ECO:0000256" key="3">
    <source>
        <dbReference type="ARBA" id="ARBA00022692"/>
    </source>
</evidence>
<protein>
    <recommendedName>
        <fullName evidence="8">Sulfate exporter family transporter</fullName>
    </recommendedName>
</protein>
<organism evidence="7">
    <name type="scientific">bioreactor metagenome</name>
    <dbReference type="NCBI Taxonomy" id="1076179"/>
    <lineage>
        <taxon>unclassified sequences</taxon>
        <taxon>metagenomes</taxon>
        <taxon>ecological metagenomes</taxon>
    </lineage>
</organism>
<proteinExistence type="predicted"/>
<feature type="transmembrane region" description="Helical" evidence="6">
    <location>
        <begin position="452"/>
        <end position="477"/>
    </location>
</feature>
<sequence>MAKLIKEFVWRKSRVDLHKDLSEKRAGITPCDQKKNTKNQEESNLFKFVITIQQTMLKKMKLTEDWASVVVGVTLIIAVVATSFFPELPKFGPKTGWTGWTVLSTEVFTTGNTLRLGMTFLYFLFFALAGTWLMGKRGKELITAFPVVFILSMVAQFIASSGSMKNLGLETVLFSLLIGLFISNVLSTPAWLKAGIQSEFYIKIGLVMLGTTILFSEIMKAGLFGVLQAVIVVVSVWYFAFRIARKLKVDEELGIMLASAVSICGVSAAIATAGAIKGDSKKLSYVISLVLVVAIPMMIFMPLIARLIGLSDEVTGAWLGGSIDTTGAVVAGGTIAGDTALKFSTIIKFSQNVLLGVAAFLISIFWTYRQAEKNGTDEKPTLGVIWERFPKFVLGFIAASLVFSFLIDSETAVNAGKTIKSYQSLWFNLAFVCIGLETRFKDLVTMDRGRPLYAFLLAQGFNIIITLIVAYILFGIFW</sequence>
<comment type="subcellular location">
    <subcellularLocation>
        <location evidence="1">Cell membrane</location>
        <topology evidence="1">Multi-pass membrane protein</topology>
    </subcellularLocation>
</comment>
<dbReference type="AlphaFoldDB" id="A0A644T9L4"/>
<feature type="transmembrane region" description="Helical" evidence="6">
    <location>
        <begin position="419"/>
        <end position="440"/>
    </location>
</feature>
<dbReference type="Pfam" id="PF03601">
    <property type="entry name" value="Cons_hypoth698"/>
    <property type="match status" value="1"/>
</dbReference>
<feature type="transmembrane region" description="Helical" evidence="6">
    <location>
        <begin position="200"/>
        <end position="216"/>
    </location>
</feature>
<evidence type="ECO:0000256" key="4">
    <source>
        <dbReference type="ARBA" id="ARBA00022989"/>
    </source>
</evidence>
<dbReference type="InterPro" id="IPR018383">
    <property type="entry name" value="UPF0324_pro"/>
</dbReference>
<accession>A0A644T9L4</accession>
<dbReference type="GO" id="GO:0005886">
    <property type="term" value="C:plasma membrane"/>
    <property type="evidence" value="ECO:0007669"/>
    <property type="project" value="UniProtKB-SubCell"/>
</dbReference>
<keyword evidence="4 6" id="KW-1133">Transmembrane helix</keyword>
<feature type="transmembrane region" description="Helical" evidence="6">
    <location>
        <begin position="317"/>
        <end position="337"/>
    </location>
</feature>
<reference evidence="7" key="1">
    <citation type="submission" date="2019-08" db="EMBL/GenBank/DDBJ databases">
        <authorList>
            <person name="Kucharzyk K."/>
            <person name="Murdoch R.W."/>
            <person name="Higgins S."/>
            <person name="Loffler F."/>
        </authorList>
    </citation>
    <scope>NUCLEOTIDE SEQUENCE</scope>
</reference>
<gene>
    <name evidence="7" type="ORF">SDC9_08778</name>
</gene>
<evidence type="ECO:0000256" key="2">
    <source>
        <dbReference type="ARBA" id="ARBA00022475"/>
    </source>
</evidence>
<feature type="transmembrane region" description="Helical" evidence="6">
    <location>
        <begin position="114"/>
        <end position="134"/>
    </location>
</feature>
<feature type="transmembrane region" description="Helical" evidence="6">
    <location>
        <begin position="66"/>
        <end position="85"/>
    </location>
</feature>
<keyword evidence="3 6" id="KW-0812">Transmembrane</keyword>
<evidence type="ECO:0008006" key="8">
    <source>
        <dbReference type="Google" id="ProtNLM"/>
    </source>
</evidence>
<name>A0A644T9L4_9ZZZZ</name>
<dbReference type="PANTHER" id="PTHR30106:SF1">
    <property type="entry name" value="UPF0324 MEMBRANE PROTEIN FN0533"/>
    <property type="match status" value="1"/>
</dbReference>
<feature type="transmembrane region" description="Helical" evidence="6">
    <location>
        <begin position="141"/>
        <end position="159"/>
    </location>
</feature>
<feature type="transmembrane region" description="Helical" evidence="6">
    <location>
        <begin position="389"/>
        <end position="407"/>
    </location>
</feature>
<evidence type="ECO:0000313" key="7">
    <source>
        <dbReference type="EMBL" id="MPL63157.1"/>
    </source>
</evidence>
<feature type="transmembrane region" description="Helical" evidence="6">
    <location>
        <begin position="349"/>
        <end position="368"/>
    </location>
</feature>
<keyword evidence="2" id="KW-1003">Cell membrane</keyword>